<accession>A0A7X4GVS5</accession>
<dbReference type="EMBL" id="WWCK01000011">
    <property type="protein sequence ID" value="MYM70511.1"/>
    <property type="molecule type" value="Genomic_DNA"/>
</dbReference>
<comment type="caution">
    <text evidence="1">The sequence shown here is derived from an EMBL/GenBank/DDBJ whole genome shotgun (WGS) entry which is preliminary data.</text>
</comment>
<proteinExistence type="predicted"/>
<reference evidence="1 2" key="1">
    <citation type="submission" date="2019-12" db="EMBL/GenBank/DDBJ databases">
        <title>Novel species isolated from a subtropical stream in China.</title>
        <authorList>
            <person name="Lu H."/>
        </authorList>
    </citation>
    <scope>NUCLEOTIDE SEQUENCE [LARGE SCALE GENOMIC DNA]</scope>
    <source>
        <strain evidence="1 2">FT55W</strain>
    </source>
</reference>
<sequence>MTEQTRCIMCKHFTLRPRTRTGSNEPLREQDRQYSKTGLGRCAHTQESYRWHSAECPRECAKAVPIDADQVQARRAYIANIALVST</sequence>
<evidence type="ECO:0000313" key="1">
    <source>
        <dbReference type="EMBL" id="MYM70511.1"/>
    </source>
</evidence>
<organism evidence="1 2">
    <name type="scientific">Duganella rivi</name>
    <dbReference type="NCBI Taxonomy" id="2666083"/>
    <lineage>
        <taxon>Bacteria</taxon>
        <taxon>Pseudomonadati</taxon>
        <taxon>Pseudomonadota</taxon>
        <taxon>Betaproteobacteria</taxon>
        <taxon>Burkholderiales</taxon>
        <taxon>Oxalobacteraceae</taxon>
        <taxon>Telluria group</taxon>
        <taxon>Duganella</taxon>
    </lineage>
</organism>
<dbReference type="RefSeq" id="WP_161017014.1">
    <property type="nucleotide sequence ID" value="NZ_WWCK01000011.1"/>
</dbReference>
<dbReference type="AlphaFoldDB" id="A0A7X4GVS5"/>
<dbReference type="Proteomes" id="UP000450012">
    <property type="component" value="Unassembled WGS sequence"/>
</dbReference>
<evidence type="ECO:0000313" key="2">
    <source>
        <dbReference type="Proteomes" id="UP000450012"/>
    </source>
</evidence>
<name>A0A7X4GVS5_9BURK</name>
<protein>
    <submittedName>
        <fullName evidence="1">Uncharacterized protein</fullName>
    </submittedName>
</protein>
<gene>
    <name evidence="1" type="ORF">GTP45_27415</name>
</gene>
<keyword evidence="2" id="KW-1185">Reference proteome</keyword>